<dbReference type="PROSITE" id="PS50112">
    <property type="entry name" value="PAS"/>
    <property type="match status" value="2"/>
</dbReference>
<dbReference type="SUPFAM" id="SSF55073">
    <property type="entry name" value="Nucleotide cyclase"/>
    <property type="match status" value="1"/>
</dbReference>
<sequence>MNRIDLLEAAVAHSYNAIVITDANLEDDGPHIEYCNPAFCEMTGYALAELIGRSPRILQGPDTDPQVLARLRACLRSNTPFQGSAINYRKDGTPYHVEWNISPVRGADGVVTHFVSVQQDISTRLEAERDRRLLANALNVANDPILITDRAARIVFVNQAFERLTGYDAADALGQTPAILRSGEHDSGFYEGLWSALERGEGFRATFTNRRKNGELFHVEQSIAAVRDDQQRITHYVSIATDISEYVQRQRRLHELAHRDKLTGLLNRRAGEAELQLRYAEACVDGTVFALIIGDIDHFKQINDRHGHPVGDRVLVRTARLLSERFRRDDAVIRWGGEEFMVILPNTRIAVARQLADRIREGMRTLGDDDAGAVSMSLGVGQWQQDESIAGLIHRVDKALYSAKALGRDRVVVADGDDEDENRARADEV</sequence>
<dbReference type="SMART" id="SM00086">
    <property type="entry name" value="PAC"/>
    <property type="match status" value="2"/>
</dbReference>
<dbReference type="InterPro" id="IPR029787">
    <property type="entry name" value="Nucleotide_cyclase"/>
</dbReference>
<feature type="domain" description="PAC" evidence="2">
    <location>
        <begin position="201"/>
        <end position="255"/>
    </location>
</feature>
<evidence type="ECO:0000313" key="4">
    <source>
        <dbReference type="EMBL" id="NMG03355.1"/>
    </source>
</evidence>
<dbReference type="InterPro" id="IPR000160">
    <property type="entry name" value="GGDEF_dom"/>
</dbReference>
<dbReference type="GO" id="GO:0003824">
    <property type="term" value="F:catalytic activity"/>
    <property type="evidence" value="ECO:0007669"/>
    <property type="project" value="UniProtKB-ARBA"/>
</dbReference>
<dbReference type="InterPro" id="IPR000014">
    <property type="entry name" value="PAS"/>
</dbReference>
<dbReference type="Gene3D" id="3.30.450.20">
    <property type="entry name" value="PAS domain"/>
    <property type="match status" value="2"/>
</dbReference>
<dbReference type="AlphaFoldDB" id="A0A972J9U9"/>
<dbReference type="NCBIfam" id="TIGR00254">
    <property type="entry name" value="GGDEF"/>
    <property type="match status" value="1"/>
</dbReference>
<dbReference type="CDD" id="cd00130">
    <property type="entry name" value="PAS"/>
    <property type="match status" value="2"/>
</dbReference>
<dbReference type="NCBIfam" id="TIGR00229">
    <property type="entry name" value="sensory_box"/>
    <property type="match status" value="2"/>
</dbReference>
<dbReference type="Pfam" id="PF00989">
    <property type="entry name" value="PAS"/>
    <property type="match status" value="1"/>
</dbReference>
<evidence type="ECO:0000313" key="5">
    <source>
        <dbReference type="Proteomes" id="UP000599523"/>
    </source>
</evidence>
<dbReference type="SUPFAM" id="SSF55785">
    <property type="entry name" value="PYP-like sensor domain (PAS domain)"/>
    <property type="match status" value="2"/>
</dbReference>
<dbReference type="InterPro" id="IPR013767">
    <property type="entry name" value="PAS_fold"/>
</dbReference>
<feature type="domain" description="PAC" evidence="2">
    <location>
        <begin position="79"/>
        <end position="133"/>
    </location>
</feature>
<dbReference type="SMART" id="SM00091">
    <property type="entry name" value="PAS"/>
    <property type="match status" value="2"/>
</dbReference>
<dbReference type="CDD" id="cd01949">
    <property type="entry name" value="GGDEF"/>
    <property type="match status" value="1"/>
</dbReference>
<dbReference type="EMBL" id="WTVM01000052">
    <property type="protein sequence ID" value="NMG03355.1"/>
    <property type="molecule type" value="Genomic_DNA"/>
</dbReference>
<organism evidence="4 5">
    <name type="scientific">Azoarcus taiwanensis</name>
    <dbReference type="NCBI Taxonomy" id="666964"/>
    <lineage>
        <taxon>Bacteria</taxon>
        <taxon>Pseudomonadati</taxon>
        <taxon>Pseudomonadota</taxon>
        <taxon>Betaproteobacteria</taxon>
        <taxon>Rhodocyclales</taxon>
        <taxon>Zoogloeaceae</taxon>
        <taxon>Azoarcus</taxon>
    </lineage>
</organism>
<accession>A0A972J9U9</accession>
<dbReference type="Proteomes" id="UP000599523">
    <property type="component" value="Unassembled WGS sequence"/>
</dbReference>
<dbReference type="InterPro" id="IPR052163">
    <property type="entry name" value="DGC-Regulatory_Protein"/>
</dbReference>
<dbReference type="PROSITE" id="PS50887">
    <property type="entry name" value="GGDEF"/>
    <property type="match status" value="1"/>
</dbReference>
<dbReference type="InterPro" id="IPR001610">
    <property type="entry name" value="PAC"/>
</dbReference>
<evidence type="ECO:0000259" key="2">
    <source>
        <dbReference type="PROSITE" id="PS50113"/>
    </source>
</evidence>
<dbReference type="InterPro" id="IPR043128">
    <property type="entry name" value="Rev_trsase/Diguanyl_cyclase"/>
</dbReference>
<evidence type="ECO:0000259" key="1">
    <source>
        <dbReference type="PROSITE" id="PS50112"/>
    </source>
</evidence>
<dbReference type="RefSeq" id="WP_168988107.1">
    <property type="nucleotide sequence ID" value="NZ_CAWPHM010000278.1"/>
</dbReference>
<feature type="domain" description="GGDEF" evidence="3">
    <location>
        <begin position="287"/>
        <end position="416"/>
    </location>
</feature>
<dbReference type="SMART" id="SM00267">
    <property type="entry name" value="GGDEF"/>
    <property type="match status" value="1"/>
</dbReference>
<dbReference type="Pfam" id="PF00990">
    <property type="entry name" value="GGDEF"/>
    <property type="match status" value="1"/>
</dbReference>
<dbReference type="GO" id="GO:0006355">
    <property type="term" value="P:regulation of DNA-templated transcription"/>
    <property type="evidence" value="ECO:0007669"/>
    <property type="project" value="InterPro"/>
</dbReference>
<evidence type="ECO:0000259" key="3">
    <source>
        <dbReference type="PROSITE" id="PS50887"/>
    </source>
</evidence>
<dbReference type="PANTHER" id="PTHR46663">
    <property type="entry name" value="DIGUANYLATE CYCLASE DGCT-RELATED"/>
    <property type="match status" value="1"/>
</dbReference>
<comment type="caution">
    <text evidence="4">The sequence shown here is derived from an EMBL/GenBank/DDBJ whole genome shotgun (WGS) entry which is preliminary data.</text>
</comment>
<reference evidence="4" key="1">
    <citation type="submission" date="2019-12" db="EMBL/GenBank/DDBJ databases">
        <title>Comparative genomics gives insights into the taxonomy of the Azoarcus-Aromatoleum group and reveals separate origins of nif in the plant-associated Azoarcus and non-plant-associated Aromatoleum sub-groups.</title>
        <authorList>
            <person name="Lafos M."/>
            <person name="Maluk M."/>
            <person name="Batista M."/>
            <person name="Junghare M."/>
            <person name="Carmona M."/>
            <person name="Faoro H."/>
            <person name="Cruz L.M."/>
            <person name="Battistoni F."/>
            <person name="De Souza E."/>
            <person name="Pedrosa F."/>
            <person name="Chen W.-M."/>
            <person name="Poole P.S."/>
            <person name="Dixon R.A."/>
            <person name="James E.K."/>
        </authorList>
    </citation>
    <scope>NUCLEOTIDE SEQUENCE</scope>
    <source>
        <strain evidence="4">NSC3</strain>
    </source>
</reference>
<keyword evidence="5" id="KW-1185">Reference proteome</keyword>
<dbReference type="InterPro" id="IPR000700">
    <property type="entry name" value="PAS-assoc_C"/>
</dbReference>
<dbReference type="FunFam" id="3.30.70.270:FF:000001">
    <property type="entry name" value="Diguanylate cyclase domain protein"/>
    <property type="match status" value="1"/>
</dbReference>
<dbReference type="PROSITE" id="PS50113">
    <property type="entry name" value="PAC"/>
    <property type="match status" value="2"/>
</dbReference>
<dbReference type="Pfam" id="PF13426">
    <property type="entry name" value="PAS_9"/>
    <property type="match status" value="1"/>
</dbReference>
<dbReference type="Gene3D" id="3.30.70.270">
    <property type="match status" value="1"/>
</dbReference>
<dbReference type="InterPro" id="IPR035965">
    <property type="entry name" value="PAS-like_dom_sf"/>
</dbReference>
<proteinExistence type="predicted"/>
<feature type="domain" description="PAS" evidence="1">
    <location>
        <begin position="130"/>
        <end position="176"/>
    </location>
</feature>
<protein>
    <submittedName>
        <fullName evidence="4">PAS domain S-box protein</fullName>
    </submittedName>
</protein>
<feature type="domain" description="PAS" evidence="1">
    <location>
        <begin position="25"/>
        <end position="78"/>
    </location>
</feature>
<name>A0A972J9U9_9RHOO</name>
<gene>
    <name evidence="4" type="ORF">GPA21_10255</name>
</gene>
<dbReference type="PANTHER" id="PTHR46663:SF4">
    <property type="entry name" value="DIGUANYLATE CYCLASE DGCT-RELATED"/>
    <property type="match status" value="1"/>
</dbReference>